<proteinExistence type="predicted"/>
<evidence type="ECO:0000313" key="1">
    <source>
        <dbReference type="EMBL" id="BCR87167.1"/>
    </source>
</evidence>
<gene>
    <name evidence="1" type="ORF">ACHE_31154S</name>
</gene>
<accession>A0A7R7ZNE0</accession>
<reference evidence="1" key="2">
    <citation type="submission" date="2021-02" db="EMBL/GenBank/DDBJ databases">
        <title>Aspergillus chevalieri M1 genome sequence.</title>
        <authorList>
            <person name="Kadooka C."/>
            <person name="Mori K."/>
            <person name="Futagami T."/>
        </authorList>
    </citation>
    <scope>NUCLEOTIDE SEQUENCE</scope>
    <source>
        <strain evidence="1">M1</strain>
    </source>
</reference>
<name>A0A7R7ZNE0_ASPCH</name>
<dbReference type="GeneID" id="66981526"/>
<organism evidence="1 2">
    <name type="scientific">Aspergillus chevalieri</name>
    <name type="common">Eurotium chevalieri</name>
    <dbReference type="NCBI Taxonomy" id="182096"/>
    <lineage>
        <taxon>Eukaryota</taxon>
        <taxon>Fungi</taxon>
        <taxon>Dikarya</taxon>
        <taxon>Ascomycota</taxon>
        <taxon>Pezizomycotina</taxon>
        <taxon>Eurotiomycetes</taxon>
        <taxon>Eurotiomycetidae</taxon>
        <taxon>Eurotiales</taxon>
        <taxon>Aspergillaceae</taxon>
        <taxon>Aspergillus</taxon>
        <taxon>Aspergillus subgen. Aspergillus</taxon>
    </lineage>
</organism>
<dbReference type="KEGG" id="ache:ACHE_31154S"/>
<keyword evidence="2" id="KW-1185">Reference proteome</keyword>
<dbReference type="AlphaFoldDB" id="A0A7R7ZNE0"/>
<sequence length="105" mass="11476">MVQTHCGLLFFLDDCTLGAEEHGHAVSTAGTFDTKTFPQFRSPCSLNGPVEPPEAKTTPQEALRTEVSGLLRIPNIESEPTSPLKMLKFLRDGSFILAEVFPNVT</sequence>
<dbReference type="EMBL" id="AP024418">
    <property type="protein sequence ID" value="BCR87167.1"/>
    <property type="molecule type" value="Genomic_DNA"/>
</dbReference>
<dbReference type="Proteomes" id="UP000637239">
    <property type="component" value="Chromosome 3"/>
</dbReference>
<dbReference type="RefSeq" id="XP_043135689.1">
    <property type="nucleotide sequence ID" value="XM_043277851.1"/>
</dbReference>
<reference evidence="1" key="1">
    <citation type="submission" date="2021-01" db="EMBL/GenBank/DDBJ databases">
        <authorList>
            <consortium name="Aspergillus chevalieri M1 genome sequencing consortium"/>
            <person name="Kazuki M."/>
            <person name="Futagami T."/>
        </authorList>
    </citation>
    <scope>NUCLEOTIDE SEQUENCE</scope>
    <source>
        <strain evidence="1">M1</strain>
    </source>
</reference>
<protein>
    <submittedName>
        <fullName evidence="1">Uncharacterized protein</fullName>
    </submittedName>
</protein>
<evidence type="ECO:0000313" key="2">
    <source>
        <dbReference type="Proteomes" id="UP000637239"/>
    </source>
</evidence>